<accession>A0A3M0JE51</accession>
<evidence type="ECO:0000313" key="3">
    <source>
        <dbReference type="Proteomes" id="UP000269221"/>
    </source>
</evidence>
<comment type="caution">
    <text evidence="2">The sequence shown here is derived from an EMBL/GenBank/DDBJ whole genome shotgun (WGS) entry which is preliminary data.</text>
</comment>
<reference evidence="2 3" key="1">
    <citation type="submission" date="2018-07" db="EMBL/GenBank/DDBJ databases">
        <title>A high quality draft genome assembly of the barn swallow (H. rustica rustica).</title>
        <authorList>
            <person name="Formenti G."/>
            <person name="Chiara M."/>
            <person name="Poveda L."/>
            <person name="Francoijs K.-J."/>
            <person name="Bonisoli-Alquati A."/>
            <person name="Canova L."/>
            <person name="Gianfranceschi L."/>
            <person name="Horner D.S."/>
            <person name="Saino N."/>
        </authorList>
    </citation>
    <scope>NUCLEOTIDE SEQUENCE [LARGE SCALE GENOMIC DNA]</scope>
    <source>
        <strain evidence="2">Chelidonia</strain>
        <tissue evidence="2">Blood</tissue>
    </source>
</reference>
<organism evidence="2 3">
    <name type="scientific">Hirundo rustica rustica</name>
    <dbReference type="NCBI Taxonomy" id="333673"/>
    <lineage>
        <taxon>Eukaryota</taxon>
        <taxon>Metazoa</taxon>
        <taxon>Chordata</taxon>
        <taxon>Craniata</taxon>
        <taxon>Vertebrata</taxon>
        <taxon>Euteleostomi</taxon>
        <taxon>Archelosauria</taxon>
        <taxon>Archosauria</taxon>
        <taxon>Dinosauria</taxon>
        <taxon>Saurischia</taxon>
        <taxon>Theropoda</taxon>
        <taxon>Coelurosauria</taxon>
        <taxon>Aves</taxon>
        <taxon>Neognathae</taxon>
        <taxon>Neoaves</taxon>
        <taxon>Telluraves</taxon>
        <taxon>Australaves</taxon>
        <taxon>Passeriformes</taxon>
        <taxon>Sylvioidea</taxon>
        <taxon>Hirundinidae</taxon>
        <taxon>Hirundo</taxon>
    </lineage>
</organism>
<evidence type="ECO:0000313" key="2">
    <source>
        <dbReference type="EMBL" id="RMB99305.1"/>
    </source>
</evidence>
<evidence type="ECO:0000256" key="1">
    <source>
        <dbReference type="SAM" id="MobiDB-lite"/>
    </source>
</evidence>
<keyword evidence="3" id="KW-1185">Reference proteome</keyword>
<gene>
    <name evidence="2" type="ORF">DUI87_24038</name>
</gene>
<dbReference type="Proteomes" id="UP000269221">
    <property type="component" value="Unassembled WGS sequence"/>
</dbReference>
<name>A0A3M0JE51_HIRRU</name>
<feature type="region of interest" description="Disordered" evidence="1">
    <location>
        <begin position="60"/>
        <end position="81"/>
    </location>
</feature>
<sequence length="107" mass="11188">MLEAFREPEESCCLPPAIVVKRESSQGFFCKLRPFDNFVLKSGATLSPPGMRNLRELAALGPDSSGEPADPSRGNPKEFPCSSLAVSRAGLEQPGTVEGVPAGAGLG</sequence>
<dbReference type="EMBL" id="QRBI01000149">
    <property type="protein sequence ID" value="RMB99305.1"/>
    <property type="molecule type" value="Genomic_DNA"/>
</dbReference>
<proteinExistence type="predicted"/>
<dbReference type="AlphaFoldDB" id="A0A3M0JE51"/>
<protein>
    <submittedName>
        <fullName evidence="2">Uncharacterized protein</fullName>
    </submittedName>
</protein>